<keyword evidence="6 8" id="KW-0560">Oxidoreductase</keyword>
<dbReference type="RefSeq" id="WP_166150783.1">
    <property type="nucleotide sequence ID" value="NZ_JAAOIW010000004.1"/>
</dbReference>
<comment type="similarity">
    <text evidence="2 8">Belongs to the nitroreductase family.</text>
</comment>
<dbReference type="InterPro" id="IPR000415">
    <property type="entry name" value="Nitroreductase-like"/>
</dbReference>
<evidence type="ECO:0000256" key="4">
    <source>
        <dbReference type="ARBA" id="ARBA00022643"/>
    </source>
</evidence>
<comment type="caution">
    <text evidence="10">The sequence shown here is derived from an EMBL/GenBank/DDBJ whole genome shotgun (WGS) entry which is preliminary data.</text>
</comment>
<evidence type="ECO:0000313" key="11">
    <source>
        <dbReference type="Proteomes" id="UP001165962"/>
    </source>
</evidence>
<dbReference type="EC" id="1.-.-.-" evidence="8"/>
<evidence type="ECO:0000256" key="1">
    <source>
        <dbReference type="ARBA" id="ARBA00001917"/>
    </source>
</evidence>
<evidence type="ECO:0000256" key="6">
    <source>
        <dbReference type="ARBA" id="ARBA00023002"/>
    </source>
</evidence>
<comment type="cofactor">
    <cofactor evidence="1 8">
        <name>FMN</name>
        <dbReference type="ChEBI" id="CHEBI:58210"/>
    </cofactor>
</comment>
<protein>
    <recommendedName>
        <fullName evidence="8">Putative NAD(P)H nitroreductase</fullName>
        <ecNumber evidence="8">1.-.-.-</ecNumber>
    </recommendedName>
</protein>
<keyword evidence="5 8" id="KW-0521">NADP</keyword>
<evidence type="ECO:0000259" key="9">
    <source>
        <dbReference type="Pfam" id="PF00881"/>
    </source>
</evidence>
<organism evidence="10 11">
    <name type="scientific">Paenibacillus agricola</name>
    <dbReference type="NCBI Taxonomy" id="2716264"/>
    <lineage>
        <taxon>Bacteria</taxon>
        <taxon>Bacillati</taxon>
        <taxon>Bacillota</taxon>
        <taxon>Bacilli</taxon>
        <taxon>Bacillales</taxon>
        <taxon>Paenibacillaceae</taxon>
        <taxon>Paenibacillus</taxon>
    </lineage>
</organism>
<sequence>MSIWEAIRGRRTIGRVKQDPIARDQIDLLLEAAAWAPSHHMTEPWRFFVMTGEGRAVLGQAYADITVEAAQTAQGVQALAPEEAEAIGNKVKAKAYRAPLVIGIAVSPSASPHVNRQEEFAAAHSAAQNMLLAAHAMGLGAIWRSGDPMYHERMNQAFGLSEAEQLVALIYIGYPDMPLPVGKRQDYAAKTVWLTE</sequence>
<evidence type="ECO:0000313" key="10">
    <source>
        <dbReference type="EMBL" id="NHN30947.1"/>
    </source>
</evidence>
<dbReference type="InterPro" id="IPR026021">
    <property type="entry name" value="YdjA-like"/>
</dbReference>
<dbReference type="Pfam" id="PF00881">
    <property type="entry name" value="Nitroreductase"/>
    <property type="match status" value="1"/>
</dbReference>
<proteinExistence type="inferred from homology"/>
<keyword evidence="4 8" id="KW-0288">FMN</keyword>
<keyword evidence="3 8" id="KW-0285">Flavoprotein</keyword>
<dbReference type="InterPro" id="IPR029479">
    <property type="entry name" value="Nitroreductase"/>
</dbReference>
<dbReference type="Gene3D" id="3.40.109.10">
    <property type="entry name" value="NADH Oxidase"/>
    <property type="match status" value="1"/>
</dbReference>
<evidence type="ECO:0000256" key="7">
    <source>
        <dbReference type="ARBA" id="ARBA00023027"/>
    </source>
</evidence>
<dbReference type="CDD" id="cd02135">
    <property type="entry name" value="YdjA-like"/>
    <property type="match status" value="1"/>
</dbReference>
<dbReference type="InterPro" id="IPR052530">
    <property type="entry name" value="NAD(P)H_nitroreductase"/>
</dbReference>
<evidence type="ECO:0000256" key="2">
    <source>
        <dbReference type="ARBA" id="ARBA00007118"/>
    </source>
</evidence>
<keyword evidence="7 8" id="KW-0520">NAD</keyword>
<reference evidence="10" key="1">
    <citation type="submission" date="2020-03" db="EMBL/GenBank/DDBJ databases">
        <title>Draft sequencing of Paenibacilllus sp. S3N08.</title>
        <authorList>
            <person name="Kim D.-U."/>
        </authorList>
    </citation>
    <scope>NUCLEOTIDE SEQUENCE</scope>
    <source>
        <strain evidence="10">S3N08</strain>
    </source>
</reference>
<evidence type="ECO:0000256" key="5">
    <source>
        <dbReference type="ARBA" id="ARBA00022857"/>
    </source>
</evidence>
<evidence type="ECO:0000256" key="3">
    <source>
        <dbReference type="ARBA" id="ARBA00022630"/>
    </source>
</evidence>
<accession>A0ABX0J484</accession>
<dbReference type="PANTHER" id="PTHR43821">
    <property type="entry name" value="NAD(P)H NITROREDUCTASE YDJA-RELATED"/>
    <property type="match status" value="1"/>
</dbReference>
<name>A0ABX0J484_9BACL</name>
<gene>
    <name evidence="10" type="ORF">G9U52_14000</name>
</gene>
<dbReference type="Proteomes" id="UP001165962">
    <property type="component" value="Unassembled WGS sequence"/>
</dbReference>
<dbReference type="EMBL" id="JAAOIW010000004">
    <property type="protein sequence ID" value="NHN30947.1"/>
    <property type="molecule type" value="Genomic_DNA"/>
</dbReference>
<keyword evidence="11" id="KW-1185">Reference proteome</keyword>
<feature type="domain" description="Nitroreductase" evidence="9">
    <location>
        <begin position="7"/>
        <end position="174"/>
    </location>
</feature>
<dbReference type="SUPFAM" id="SSF55469">
    <property type="entry name" value="FMN-dependent nitroreductase-like"/>
    <property type="match status" value="1"/>
</dbReference>
<dbReference type="PIRSF" id="PIRSF000232">
    <property type="entry name" value="YdjA"/>
    <property type="match status" value="1"/>
</dbReference>
<evidence type="ECO:0000256" key="8">
    <source>
        <dbReference type="PIRNR" id="PIRNR000232"/>
    </source>
</evidence>
<dbReference type="PANTHER" id="PTHR43821:SF1">
    <property type="entry name" value="NAD(P)H NITROREDUCTASE YDJA-RELATED"/>
    <property type="match status" value="1"/>
</dbReference>